<dbReference type="EMBL" id="MN450150">
    <property type="protein sequence ID" value="QFR42349.1"/>
    <property type="molecule type" value="Genomic_DNA"/>
</dbReference>
<evidence type="ECO:0000313" key="1">
    <source>
        <dbReference type="EMBL" id="QFR42349.1"/>
    </source>
</evidence>
<accession>A0A5P8NK56</accession>
<keyword evidence="1" id="KW-0378">Hydrolase</keyword>
<reference evidence="1 2" key="1">
    <citation type="submission" date="2019-09" db="EMBL/GenBank/DDBJ databases">
        <title>Isolation and characterization of vB_PagP-SK1, a T7-like phage infecting Pantoea agglomerans.</title>
        <authorList>
            <person name="McDougall D.L."/>
            <person name="Soutar C.D."/>
            <person name="Perry B.J."/>
            <person name="Brown C."/>
            <person name="Alexander D."/>
            <person name="Yost C.K."/>
            <person name="Stavrinides J."/>
        </authorList>
    </citation>
    <scope>NUCLEOTIDE SEQUENCE [LARGE SCALE GENOMIC DNA]</scope>
</reference>
<dbReference type="Proteomes" id="UP000327119">
    <property type="component" value="Segment"/>
</dbReference>
<sequence length="157" mass="17598">MNEMIHTKEPANQFYVYLTAYRALNGDAVNEKLLKGMISEIRKYPGLYGVIENEMVAGCFREHGQEEASIERTLKVRARNETEADNLAFLACDRYDQDAVLEVASQTHTATLVSYKREGVHGTLNRSREVIGVYTAVESAQGECYSVEGGAQVWEVL</sequence>
<dbReference type="Pfam" id="PF23780">
    <property type="entry name" value="S-AdoMet_lyase"/>
    <property type="match status" value="1"/>
</dbReference>
<evidence type="ECO:0000313" key="2">
    <source>
        <dbReference type="Proteomes" id="UP000327119"/>
    </source>
</evidence>
<keyword evidence="2" id="KW-1185">Reference proteome</keyword>
<organism evidence="1 2">
    <name type="scientific">Pantoea phage vB_PagP-SK1</name>
    <dbReference type="NCBI Taxonomy" id="2653646"/>
    <lineage>
        <taxon>Viruses</taxon>
        <taxon>Duplodnaviria</taxon>
        <taxon>Heunggongvirae</taxon>
        <taxon>Uroviricota</taxon>
        <taxon>Caudoviricetes</taxon>
        <taxon>Autographivirales</taxon>
        <taxon>Autotranscriptaviridae</taxon>
        <taxon>Studiervirinae</taxon>
        <taxon>Elunavirus</taxon>
        <taxon>Elunavirus PagPSK1</taxon>
    </lineage>
</organism>
<dbReference type="InterPro" id="IPR057548">
    <property type="entry name" value="S-AdoMet_lyase-like"/>
</dbReference>
<name>A0A5P8NK56_9CAUD</name>
<protein>
    <submittedName>
        <fullName evidence="1">Putative S-adenosyl-L-methionine hydrolase</fullName>
    </submittedName>
</protein>
<proteinExistence type="predicted"/>
<dbReference type="GO" id="GO:0016787">
    <property type="term" value="F:hydrolase activity"/>
    <property type="evidence" value="ECO:0007669"/>
    <property type="project" value="UniProtKB-KW"/>
</dbReference>